<name>A0A0F9N0I5_9ZZZZ</name>
<comment type="caution">
    <text evidence="1">The sequence shown here is derived from an EMBL/GenBank/DDBJ whole genome shotgun (WGS) entry which is preliminary data.</text>
</comment>
<gene>
    <name evidence="1" type="ORF">LCGC14_1320260</name>
</gene>
<organism evidence="1">
    <name type="scientific">marine sediment metagenome</name>
    <dbReference type="NCBI Taxonomy" id="412755"/>
    <lineage>
        <taxon>unclassified sequences</taxon>
        <taxon>metagenomes</taxon>
        <taxon>ecological metagenomes</taxon>
    </lineage>
</organism>
<protein>
    <submittedName>
        <fullName evidence="1">Uncharacterized protein</fullName>
    </submittedName>
</protein>
<dbReference type="EMBL" id="LAZR01007872">
    <property type="protein sequence ID" value="KKM82370.1"/>
    <property type="molecule type" value="Genomic_DNA"/>
</dbReference>
<evidence type="ECO:0000313" key="1">
    <source>
        <dbReference type="EMBL" id="KKM82370.1"/>
    </source>
</evidence>
<sequence length="54" mass="6020">METTEYRQIRKAKLDEELNSVLASLNEMIGVLGAITQRVVQIQMELGALDEAEA</sequence>
<proteinExistence type="predicted"/>
<reference evidence="1" key="1">
    <citation type="journal article" date="2015" name="Nature">
        <title>Complex archaea that bridge the gap between prokaryotes and eukaryotes.</title>
        <authorList>
            <person name="Spang A."/>
            <person name="Saw J.H."/>
            <person name="Jorgensen S.L."/>
            <person name="Zaremba-Niedzwiedzka K."/>
            <person name="Martijn J."/>
            <person name="Lind A.E."/>
            <person name="van Eijk R."/>
            <person name="Schleper C."/>
            <person name="Guy L."/>
            <person name="Ettema T.J."/>
        </authorList>
    </citation>
    <scope>NUCLEOTIDE SEQUENCE</scope>
</reference>
<accession>A0A0F9N0I5</accession>
<dbReference type="AlphaFoldDB" id="A0A0F9N0I5"/>